<protein>
    <recommendedName>
        <fullName evidence="1">RNase H type-1 domain-containing protein</fullName>
    </recommendedName>
</protein>
<dbReference type="Gene3D" id="3.30.420.10">
    <property type="entry name" value="Ribonuclease H-like superfamily/Ribonuclease H"/>
    <property type="match status" value="1"/>
</dbReference>
<dbReference type="SUPFAM" id="SSF53098">
    <property type="entry name" value="Ribonuclease H-like"/>
    <property type="match status" value="1"/>
</dbReference>
<reference evidence="2 3" key="1">
    <citation type="submission" date="2024-04" db="EMBL/GenBank/DDBJ databases">
        <authorList>
            <person name="Fracassetti M."/>
        </authorList>
    </citation>
    <scope>NUCLEOTIDE SEQUENCE [LARGE SCALE GENOMIC DNA]</scope>
</reference>
<dbReference type="InterPro" id="IPR012337">
    <property type="entry name" value="RNaseH-like_sf"/>
</dbReference>
<dbReference type="Proteomes" id="UP001497516">
    <property type="component" value="Chromosome 3"/>
</dbReference>
<dbReference type="AlphaFoldDB" id="A0AAV2DRT4"/>
<organism evidence="2 3">
    <name type="scientific">Linum trigynum</name>
    <dbReference type="NCBI Taxonomy" id="586398"/>
    <lineage>
        <taxon>Eukaryota</taxon>
        <taxon>Viridiplantae</taxon>
        <taxon>Streptophyta</taxon>
        <taxon>Embryophyta</taxon>
        <taxon>Tracheophyta</taxon>
        <taxon>Spermatophyta</taxon>
        <taxon>Magnoliopsida</taxon>
        <taxon>eudicotyledons</taxon>
        <taxon>Gunneridae</taxon>
        <taxon>Pentapetalae</taxon>
        <taxon>rosids</taxon>
        <taxon>fabids</taxon>
        <taxon>Malpighiales</taxon>
        <taxon>Linaceae</taxon>
        <taxon>Linum</taxon>
    </lineage>
</organism>
<gene>
    <name evidence="2" type="ORF">LTRI10_LOCUS18112</name>
</gene>
<dbReference type="InterPro" id="IPR036397">
    <property type="entry name" value="RNaseH_sf"/>
</dbReference>
<dbReference type="CDD" id="cd06222">
    <property type="entry name" value="RNase_H_like"/>
    <property type="match status" value="1"/>
</dbReference>
<sequence>MEHMFLYCPVARALWDCSGLYYLGEALPRHTFPLFLKRMLALVQDPSLFMAVVAILWRIWRSRNWVIFEGKQFGIPALMRQFHQQYEEWVGLPVDQQPRMSCQVVQPGTHVDDSRLVCMWDGATRRGSHSAGGMVLCDPGRSILRVKGVHFAQIDEPLVVELLVLREAIVWCLEYGLSEVRFEGDAEVIIDKINQADSRDSHLGAILKEICQYFDAHPGFSVRFVGRGNNRVAHSVARKALSLYPNTYRLFDFRA</sequence>
<dbReference type="InterPro" id="IPR044730">
    <property type="entry name" value="RNase_H-like_dom_plant"/>
</dbReference>
<evidence type="ECO:0000259" key="1">
    <source>
        <dbReference type="Pfam" id="PF13456"/>
    </source>
</evidence>
<dbReference type="GO" id="GO:0004523">
    <property type="term" value="F:RNA-DNA hybrid ribonuclease activity"/>
    <property type="evidence" value="ECO:0007669"/>
    <property type="project" value="InterPro"/>
</dbReference>
<feature type="domain" description="RNase H type-1" evidence="1">
    <location>
        <begin position="121"/>
        <end position="240"/>
    </location>
</feature>
<dbReference type="PANTHER" id="PTHR47074:SF11">
    <property type="entry name" value="REVERSE TRANSCRIPTASE-LIKE PROTEIN"/>
    <property type="match status" value="1"/>
</dbReference>
<dbReference type="PANTHER" id="PTHR47074">
    <property type="entry name" value="BNAC02G40300D PROTEIN"/>
    <property type="match status" value="1"/>
</dbReference>
<proteinExistence type="predicted"/>
<dbReference type="InterPro" id="IPR052929">
    <property type="entry name" value="RNase_H-like_EbsB-rel"/>
</dbReference>
<keyword evidence="3" id="KW-1185">Reference proteome</keyword>
<dbReference type="EMBL" id="OZ034816">
    <property type="protein sequence ID" value="CAL1376376.1"/>
    <property type="molecule type" value="Genomic_DNA"/>
</dbReference>
<dbReference type="GO" id="GO:0003676">
    <property type="term" value="F:nucleic acid binding"/>
    <property type="evidence" value="ECO:0007669"/>
    <property type="project" value="InterPro"/>
</dbReference>
<evidence type="ECO:0000313" key="2">
    <source>
        <dbReference type="EMBL" id="CAL1376376.1"/>
    </source>
</evidence>
<dbReference type="Pfam" id="PF13456">
    <property type="entry name" value="RVT_3"/>
    <property type="match status" value="1"/>
</dbReference>
<evidence type="ECO:0000313" key="3">
    <source>
        <dbReference type="Proteomes" id="UP001497516"/>
    </source>
</evidence>
<name>A0AAV2DRT4_9ROSI</name>
<accession>A0AAV2DRT4</accession>
<dbReference type="InterPro" id="IPR002156">
    <property type="entry name" value="RNaseH_domain"/>
</dbReference>